<sequence length="347" mass="38260">MKTGNLDTALAVREEIRKARPSIYDEPANEITGLFYTPHELEALLRAEIVGRDDLADIAVRTRSKVAKRIVCETLGYAPPSAFKKVNPRLTHPNVDVYSQQASNLQIWNQALDSARRYVILILKDGLVADVKVIAGADLAQYDTTGTLTRKFQANRINENSGSLLASHADTSEFIEILRPVSVLRGEVSPVIPPSPGQVLDINTVYTRLLPLVGHSFSDPGLTQERNRGTAVHRQVCAQLGLSHFADNGQFPDVLSQALEVKLQLARTVDLGLELPESRTPVASTNGVLSVADVRYAIFYGERLGATFSITELVVVTGQDFFTEFRQFGGKISNSKLQLRLPSDWFF</sequence>
<accession>A0A917RUI6</accession>
<evidence type="ECO:0000313" key="1">
    <source>
        <dbReference type="EMBL" id="GGL28062.1"/>
    </source>
</evidence>
<keyword evidence="1" id="KW-0255">Endonuclease</keyword>
<comment type="caution">
    <text evidence="1">The sequence shown here is derived from an EMBL/GenBank/DDBJ whole genome shotgun (WGS) entry which is preliminary data.</text>
</comment>
<reference evidence="1" key="2">
    <citation type="submission" date="2020-09" db="EMBL/GenBank/DDBJ databases">
        <authorList>
            <person name="Sun Q."/>
            <person name="Zhou Y."/>
        </authorList>
    </citation>
    <scope>NUCLEOTIDE SEQUENCE</scope>
    <source>
        <strain evidence="1">CGMCC 4.3508</strain>
    </source>
</reference>
<name>A0A917RUI6_9NOCA</name>
<keyword evidence="1" id="KW-0378">Hydrolase</keyword>
<evidence type="ECO:0000313" key="2">
    <source>
        <dbReference type="Proteomes" id="UP000638263"/>
    </source>
</evidence>
<proteinExistence type="predicted"/>
<dbReference type="Proteomes" id="UP000638263">
    <property type="component" value="Unassembled WGS sequence"/>
</dbReference>
<dbReference type="EMBL" id="BMMH01000011">
    <property type="protein sequence ID" value="GGL28062.1"/>
    <property type="molecule type" value="Genomic_DNA"/>
</dbReference>
<dbReference type="AlphaFoldDB" id="A0A917RUI6"/>
<protein>
    <submittedName>
        <fullName evidence="1">Type II restriction endonuclease</fullName>
    </submittedName>
</protein>
<dbReference type="RefSeq" id="WP_058855322.1">
    <property type="nucleotide sequence ID" value="NZ_BMMH01000011.1"/>
</dbReference>
<keyword evidence="2" id="KW-1185">Reference proteome</keyword>
<reference evidence="1" key="1">
    <citation type="journal article" date="2014" name="Int. J. Syst. Evol. Microbiol.">
        <title>Complete genome sequence of Corynebacterium casei LMG S-19264T (=DSM 44701T), isolated from a smear-ripened cheese.</title>
        <authorList>
            <consortium name="US DOE Joint Genome Institute (JGI-PGF)"/>
            <person name="Walter F."/>
            <person name="Albersmeier A."/>
            <person name="Kalinowski J."/>
            <person name="Ruckert C."/>
        </authorList>
    </citation>
    <scope>NUCLEOTIDE SEQUENCE</scope>
    <source>
        <strain evidence="1">CGMCC 4.3508</strain>
    </source>
</reference>
<gene>
    <name evidence="1" type="ORF">GCM10011588_48620</name>
</gene>
<keyword evidence="1" id="KW-0540">Nuclease</keyword>
<dbReference type="GO" id="GO:0004519">
    <property type="term" value="F:endonuclease activity"/>
    <property type="evidence" value="ECO:0007669"/>
    <property type="project" value="UniProtKB-KW"/>
</dbReference>
<organism evidence="1 2">
    <name type="scientific">Nocardia jinanensis</name>
    <dbReference type="NCBI Taxonomy" id="382504"/>
    <lineage>
        <taxon>Bacteria</taxon>
        <taxon>Bacillati</taxon>
        <taxon>Actinomycetota</taxon>
        <taxon>Actinomycetes</taxon>
        <taxon>Mycobacteriales</taxon>
        <taxon>Nocardiaceae</taxon>
        <taxon>Nocardia</taxon>
    </lineage>
</organism>